<dbReference type="OMA" id="TLLCEHC"/>
<accession>G3Q575</accession>
<evidence type="ECO:0000256" key="1">
    <source>
        <dbReference type="SAM" id="MobiDB-lite"/>
    </source>
</evidence>
<proteinExistence type="predicted"/>
<keyword evidence="2" id="KW-1133">Transmembrane helix</keyword>
<dbReference type="Ensembl" id="ENSGACT00000025081.1">
    <property type="protein sequence ID" value="ENSGACP00000025032.1"/>
    <property type="gene ID" value="ENSGACG00000018933.1"/>
</dbReference>
<dbReference type="Bgee" id="ENSGACG00000018933">
    <property type="expression patterns" value="Expressed in telencephalon and 5 other cell types or tissues"/>
</dbReference>
<sequence>MLRTEPDPRGLFSSGETSDNDCGGEASGEEADAACACEAGPCTLYSEAHAPSMDAPLLCERCGKNRVMVTRYSEGYGTEEECVVSDPQGESDADADIEDTDCRLQEPGPLQRISSRRRKRPRVARQDTTESEDDGGRSCRTHRWTLRLSPARAHSRTIPEESVSQVRPLVILRPGAEGPAELPRGSGRPASLWPPPPSVPLALLLLLLLPLSLVAAIVIVSLLRPRAGA</sequence>
<name>G3Q575_GASAC</name>
<reference evidence="3" key="2">
    <citation type="submission" date="2024-04" db="UniProtKB">
        <authorList>
            <consortium name="Ensembl"/>
        </authorList>
    </citation>
    <scope>IDENTIFICATION</scope>
</reference>
<feature type="region of interest" description="Disordered" evidence="1">
    <location>
        <begin position="81"/>
        <end position="139"/>
    </location>
</feature>
<keyword evidence="2" id="KW-0472">Membrane</keyword>
<dbReference type="AlphaFoldDB" id="G3Q575"/>
<feature type="transmembrane region" description="Helical" evidence="2">
    <location>
        <begin position="201"/>
        <end position="223"/>
    </location>
</feature>
<feature type="compositionally biased region" description="Basic residues" evidence="1">
    <location>
        <begin position="114"/>
        <end position="123"/>
    </location>
</feature>
<dbReference type="eggNOG" id="ENOG502S2S0">
    <property type="taxonomic scope" value="Eukaryota"/>
</dbReference>
<reference evidence="3" key="1">
    <citation type="submission" date="2006-01" db="EMBL/GenBank/DDBJ databases">
        <authorList>
            <person name="Lindblad-Toh K."/>
            <person name="Mauceli E."/>
            <person name="Grabherr M."/>
            <person name="Chang J.L."/>
            <person name="Lander E.S."/>
        </authorList>
    </citation>
    <scope>NUCLEOTIDE SEQUENCE [LARGE SCALE GENOMIC DNA]</scope>
</reference>
<evidence type="ECO:0000313" key="3">
    <source>
        <dbReference type="Ensembl" id="ENSGACP00000025031.1"/>
    </source>
</evidence>
<feature type="compositionally biased region" description="Acidic residues" evidence="1">
    <location>
        <begin position="81"/>
        <end position="99"/>
    </location>
</feature>
<feature type="region of interest" description="Disordered" evidence="1">
    <location>
        <begin position="1"/>
        <end position="28"/>
    </location>
</feature>
<organism evidence="3">
    <name type="scientific">Gasterosteus aculeatus</name>
    <name type="common">Three-spined stickleback</name>
    <dbReference type="NCBI Taxonomy" id="69293"/>
    <lineage>
        <taxon>Eukaryota</taxon>
        <taxon>Metazoa</taxon>
        <taxon>Chordata</taxon>
        <taxon>Craniata</taxon>
        <taxon>Vertebrata</taxon>
        <taxon>Euteleostomi</taxon>
        <taxon>Actinopterygii</taxon>
        <taxon>Neopterygii</taxon>
        <taxon>Teleostei</taxon>
        <taxon>Neoteleostei</taxon>
        <taxon>Acanthomorphata</taxon>
        <taxon>Eupercaria</taxon>
        <taxon>Perciformes</taxon>
        <taxon>Cottioidei</taxon>
        <taxon>Gasterosteales</taxon>
        <taxon>Gasterosteidae</taxon>
        <taxon>Gasterosteus</taxon>
    </lineage>
</organism>
<protein>
    <submittedName>
        <fullName evidence="3">Si:ch211-63p21.1</fullName>
    </submittedName>
</protein>
<evidence type="ECO:0000256" key="2">
    <source>
        <dbReference type="SAM" id="Phobius"/>
    </source>
</evidence>
<dbReference type="Ensembl" id="ENSGACT00000025080.1">
    <property type="protein sequence ID" value="ENSGACP00000025031.1"/>
    <property type="gene ID" value="ENSGACG00000018933.1"/>
</dbReference>
<keyword evidence="2" id="KW-0812">Transmembrane</keyword>